<organism evidence="2 3">
    <name type="scientific">Aurantiacibacter rhizosphaerae</name>
    <dbReference type="NCBI Taxonomy" id="2691582"/>
    <lineage>
        <taxon>Bacteria</taxon>
        <taxon>Pseudomonadati</taxon>
        <taxon>Pseudomonadota</taxon>
        <taxon>Alphaproteobacteria</taxon>
        <taxon>Sphingomonadales</taxon>
        <taxon>Erythrobacteraceae</taxon>
        <taxon>Aurantiacibacter</taxon>
    </lineage>
</organism>
<dbReference type="RefSeq" id="WP_160485204.1">
    <property type="nucleotide sequence ID" value="NZ_WUBR01000001.1"/>
</dbReference>
<proteinExistence type="predicted"/>
<accession>A0A844XD13</accession>
<evidence type="ECO:0000256" key="1">
    <source>
        <dbReference type="SAM" id="MobiDB-lite"/>
    </source>
</evidence>
<evidence type="ECO:0000313" key="2">
    <source>
        <dbReference type="EMBL" id="MWV27653.1"/>
    </source>
</evidence>
<sequence>MRHPRNKSYPKKIRGYTVLRELFGELISHNKTAAVTESPPPFGFNLRKSDVGDQPTISSSLKK</sequence>
<dbReference type="Proteomes" id="UP000461409">
    <property type="component" value="Unassembled WGS sequence"/>
</dbReference>
<keyword evidence="3" id="KW-1185">Reference proteome</keyword>
<protein>
    <submittedName>
        <fullName evidence="2">Uncharacterized protein</fullName>
    </submittedName>
</protein>
<dbReference type="EMBL" id="WUBR01000001">
    <property type="protein sequence ID" value="MWV27653.1"/>
    <property type="molecule type" value="Genomic_DNA"/>
</dbReference>
<gene>
    <name evidence="2" type="ORF">GRF63_07020</name>
</gene>
<reference evidence="2 3" key="2">
    <citation type="submission" date="2020-02" db="EMBL/GenBank/DDBJ databases">
        <title>Erythrobacter dongmakensis sp. nov., isolated from a tidal mudflat.</title>
        <authorList>
            <person name="Kim I.S."/>
        </authorList>
    </citation>
    <scope>NUCLEOTIDE SEQUENCE [LARGE SCALE GENOMIC DNA]</scope>
    <source>
        <strain evidence="2 3">GH3-10</strain>
    </source>
</reference>
<reference evidence="2 3" key="1">
    <citation type="submission" date="2019-12" db="EMBL/GenBank/DDBJ databases">
        <authorList>
            <person name="Lee S.D."/>
        </authorList>
    </citation>
    <scope>NUCLEOTIDE SEQUENCE [LARGE SCALE GENOMIC DNA]</scope>
    <source>
        <strain evidence="2 3">GH3-10</strain>
    </source>
</reference>
<feature type="region of interest" description="Disordered" evidence="1">
    <location>
        <begin position="38"/>
        <end position="63"/>
    </location>
</feature>
<comment type="caution">
    <text evidence="2">The sequence shown here is derived from an EMBL/GenBank/DDBJ whole genome shotgun (WGS) entry which is preliminary data.</text>
</comment>
<dbReference type="AlphaFoldDB" id="A0A844XD13"/>
<evidence type="ECO:0000313" key="3">
    <source>
        <dbReference type="Proteomes" id="UP000461409"/>
    </source>
</evidence>
<name>A0A844XD13_9SPHN</name>